<evidence type="ECO:0000313" key="4">
    <source>
        <dbReference type="Proteomes" id="UP000014760"/>
    </source>
</evidence>
<feature type="compositionally biased region" description="Low complexity" evidence="1">
    <location>
        <begin position="323"/>
        <end position="336"/>
    </location>
</feature>
<gene>
    <name evidence="2" type="ORF">CAPTEDRAFT_226737</name>
</gene>
<accession>N1PB64</accession>
<feature type="compositionally biased region" description="Polar residues" evidence="1">
    <location>
        <begin position="45"/>
        <end position="56"/>
    </location>
</feature>
<dbReference type="EMBL" id="AMQN01000018">
    <property type="status" value="NOT_ANNOTATED_CDS"/>
    <property type="molecule type" value="Genomic_DNA"/>
</dbReference>
<evidence type="ECO:0000256" key="1">
    <source>
        <dbReference type="SAM" id="MobiDB-lite"/>
    </source>
</evidence>
<feature type="compositionally biased region" description="Basic and acidic residues" evidence="1">
    <location>
        <begin position="29"/>
        <end position="44"/>
    </location>
</feature>
<dbReference type="EMBL" id="KB291798">
    <property type="protein sequence ID" value="ELU18811.1"/>
    <property type="molecule type" value="Genomic_DNA"/>
</dbReference>
<dbReference type="HOGENOM" id="CLU_514135_0_0_1"/>
<dbReference type="AlphaFoldDB" id="N1PB64"/>
<feature type="region of interest" description="Disordered" evidence="1">
    <location>
        <begin position="24"/>
        <end position="57"/>
    </location>
</feature>
<dbReference type="EnsemblMetazoa" id="CapteT226737">
    <property type="protein sequence ID" value="CapteP226737"/>
    <property type="gene ID" value="CapteG226737"/>
</dbReference>
<dbReference type="Proteomes" id="UP000014760">
    <property type="component" value="Unassembled WGS sequence"/>
</dbReference>
<keyword evidence="4" id="KW-1185">Reference proteome</keyword>
<organism evidence="2">
    <name type="scientific">Capitella teleta</name>
    <name type="common">Polychaete worm</name>
    <dbReference type="NCBI Taxonomy" id="283909"/>
    <lineage>
        <taxon>Eukaryota</taxon>
        <taxon>Metazoa</taxon>
        <taxon>Spiralia</taxon>
        <taxon>Lophotrochozoa</taxon>
        <taxon>Annelida</taxon>
        <taxon>Polychaeta</taxon>
        <taxon>Sedentaria</taxon>
        <taxon>Scolecida</taxon>
        <taxon>Capitellidae</taxon>
        <taxon>Capitella</taxon>
    </lineage>
</organism>
<name>N1PB64_CAPTE</name>
<evidence type="ECO:0000313" key="3">
    <source>
        <dbReference type="EnsemblMetazoa" id="CapteP226737"/>
    </source>
</evidence>
<reference evidence="2 4" key="2">
    <citation type="journal article" date="2013" name="Nature">
        <title>Insights into bilaterian evolution from three spiralian genomes.</title>
        <authorList>
            <person name="Simakov O."/>
            <person name="Marletaz F."/>
            <person name="Cho S.J."/>
            <person name="Edsinger-Gonzales E."/>
            <person name="Havlak P."/>
            <person name="Hellsten U."/>
            <person name="Kuo D.H."/>
            <person name="Larsson T."/>
            <person name="Lv J."/>
            <person name="Arendt D."/>
            <person name="Savage R."/>
            <person name="Osoegawa K."/>
            <person name="de Jong P."/>
            <person name="Grimwood J."/>
            <person name="Chapman J.A."/>
            <person name="Shapiro H."/>
            <person name="Aerts A."/>
            <person name="Otillar R.P."/>
            <person name="Terry A.Y."/>
            <person name="Boore J.L."/>
            <person name="Grigoriev I.V."/>
            <person name="Lindberg D.R."/>
            <person name="Seaver E.C."/>
            <person name="Weisblat D.A."/>
            <person name="Putnam N.H."/>
            <person name="Rokhsar D.S."/>
        </authorList>
    </citation>
    <scope>NUCLEOTIDE SEQUENCE</scope>
    <source>
        <strain evidence="2 4">I ESC-2004</strain>
    </source>
</reference>
<evidence type="ECO:0000313" key="2">
    <source>
        <dbReference type="EMBL" id="ELU18811.1"/>
    </source>
</evidence>
<protein>
    <submittedName>
        <fullName evidence="2 3">Uncharacterized protein</fullName>
    </submittedName>
</protein>
<reference evidence="4" key="1">
    <citation type="submission" date="2012-12" db="EMBL/GenBank/DDBJ databases">
        <authorList>
            <person name="Hellsten U."/>
            <person name="Grimwood J."/>
            <person name="Chapman J.A."/>
            <person name="Shapiro H."/>
            <person name="Aerts A."/>
            <person name="Otillar R.P."/>
            <person name="Terry A.Y."/>
            <person name="Boore J.L."/>
            <person name="Simakov O."/>
            <person name="Marletaz F."/>
            <person name="Cho S.-J."/>
            <person name="Edsinger-Gonzales E."/>
            <person name="Havlak P."/>
            <person name="Kuo D.-H."/>
            <person name="Larsson T."/>
            <person name="Lv J."/>
            <person name="Arendt D."/>
            <person name="Savage R."/>
            <person name="Osoegawa K."/>
            <person name="de Jong P."/>
            <person name="Lindberg D.R."/>
            <person name="Seaver E.C."/>
            <person name="Weisblat D.A."/>
            <person name="Putnam N.H."/>
            <person name="Grigoriev I.V."/>
            <person name="Rokhsar D.S."/>
        </authorList>
    </citation>
    <scope>NUCLEOTIDE SEQUENCE</scope>
    <source>
        <strain evidence="4">I ESC-2004</strain>
    </source>
</reference>
<sequence length="530" mass="59731">MWKTNISQDTSIVGDFFEVGEDNSTESCLEDRQDQSPTGDRQESEANTNPSNSVTGHLSILPINHKLEDLISRKHTRTSCPLCLPENYGPAFPSTLQKHITRFHNEKCFVHAGMKHFCCRLGCKSSMHYHTLCGMLYREAERALSHVKICKGACKFGHYLGVEPYASEYVLVLVKKTKSPKKRDTAPEKAVPQLSTVSLDHGSYSSTTFNPEDTGHISITPVNFDLENLVYTSSGPCPLCLERYFVENFPSVVKRHIRRFHSNRYFIAGGLKFYICRLGCMSGGHYHCVCGNIFKYMARAMDHVAKCDKHKKFDAINRKSNEENTNSSSVNTQNQDSSREDDISALFDDNLPHRYLEFYICRLDCASEGHYHCLCGMTFRHKKRAKNHVTKCYQYLSEPNVEKGDNPNSITRQRPEVETVASPYHEMADTSTESVEESVPEHTGHISIAPVNFDLETSAWTSMKTKVAKRGIASSEGLESNMISVESSEGEMVGETYTQNTGETTILSKDKNELKVQIVGGRVVIVQLDR</sequence>
<reference evidence="3" key="3">
    <citation type="submission" date="2015-06" db="UniProtKB">
        <authorList>
            <consortium name="EnsemblMetazoa"/>
        </authorList>
    </citation>
    <scope>IDENTIFICATION</scope>
</reference>
<proteinExistence type="predicted"/>
<feature type="region of interest" description="Disordered" evidence="1">
    <location>
        <begin position="318"/>
        <end position="340"/>
    </location>
</feature>